<dbReference type="OrthoDB" id="498204at2759"/>
<evidence type="ECO:0000313" key="4">
    <source>
        <dbReference type="Proteomes" id="UP000038010"/>
    </source>
</evidence>
<evidence type="ECO:0000259" key="2">
    <source>
        <dbReference type="Pfam" id="PF01266"/>
    </source>
</evidence>
<dbReference type="PANTHER" id="PTHR13847:SF185">
    <property type="entry name" value="FAD DEPENDENT OXIDOREDUCTASE SUPERFAMILY (AFU_ORTHOLOGUE AFUA_3G02360)"/>
    <property type="match status" value="1"/>
</dbReference>
<proteinExistence type="predicted"/>
<sequence length="464" mass="50363">MATVIIGGGIIGLATAYYLSEERPPVEGSNPSIHVVDSSHSLLLSASGHAGGFLAKDWFSPASASLGGLSFALHRRLADEHDGFRKWGYVGTRTYSLSIDERGVGSAAKQSRGEDWVTSGTSRAGVAPANAREDSAREQNAIDATEMLNPDGSRHASRHSRLFLIEKCKARSVEFHLSTTPLGIETDPKTNNISGLSCSFYNEDRRTTNEDVLPCNTLIMTAGAWTPAVFKTLFPSSKLRIPISPLAGTSLLARSPRYTTPFSLDASATDPSRNENHSMGYAIYCSPMPPTFRGHRYSYAPEAFARLGPDSRPEIWIGGLNHPHLSLPKKAEDVEALRQSRGTADVDELRKCLVQLCGKVALENSDARNSGLNEDDLDIVRQGLCFRPVSQTGVPLIGRLDEKLLGSEIKKVDSGGVFIASGHGPWGISLSLGTGEQMITNGQQRTKKVDPEKRRDRTMKVINF</sequence>
<protein>
    <submittedName>
        <fullName evidence="3">Putative oxido C1F5.03c</fullName>
    </submittedName>
</protein>
<dbReference type="AlphaFoldDB" id="A0A0N1P1D3"/>
<dbReference type="SUPFAM" id="SSF51905">
    <property type="entry name" value="FAD/NAD(P)-binding domain"/>
    <property type="match status" value="1"/>
</dbReference>
<dbReference type="InterPro" id="IPR036188">
    <property type="entry name" value="FAD/NAD-bd_sf"/>
</dbReference>
<dbReference type="Pfam" id="PF01266">
    <property type="entry name" value="DAO"/>
    <property type="match status" value="1"/>
</dbReference>
<name>A0A0N1P1D3_9EURO</name>
<comment type="caution">
    <text evidence="3">The sequence shown here is derived from an EMBL/GenBank/DDBJ whole genome shotgun (WGS) entry which is preliminary data.</text>
</comment>
<dbReference type="Gene3D" id="3.50.50.60">
    <property type="entry name" value="FAD/NAD(P)-binding domain"/>
    <property type="match status" value="1"/>
</dbReference>
<dbReference type="Proteomes" id="UP000038010">
    <property type="component" value="Unassembled WGS sequence"/>
</dbReference>
<reference evidence="3 4" key="1">
    <citation type="submission" date="2015-06" db="EMBL/GenBank/DDBJ databases">
        <title>Draft genome of the ant-associated black yeast Phialophora attae CBS 131958.</title>
        <authorList>
            <person name="Moreno L.F."/>
            <person name="Stielow B.J."/>
            <person name="de Hoog S."/>
            <person name="Vicente V.A."/>
            <person name="Weiss V.A."/>
            <person name="de Vries M."/>
            <person name="Cruz L.M."/>
            <person name="Souza E.M."/>
        </authorList>
    </citation>
    <scope>NUCLEOTIDE SEQUENCE [LARGE SCALE GENOMIC DNA]</scope>
    <source>
        <strain evidence="3 4">CBS 131958</strain>
    </source>
</reference>
<dbReference type="STRING" id="1664694.A0A0N1P1D3"/>
<dbReference type="GeneID" id="28738712"/>
<dbReference type="Gene3D" id="3.30.9.10">
    <property type="entry name" value="D-Amino Acid Oxidase, subunit A, domain 2"/>
    <property type="match status" value="1"/>
</dbReference>
<feature type="region of interest" description="Disordered" evidence="1">
    <location>
        <begin position="110"/>
        <end position="136"/>
    </location>
</feature>
<evidence type="ECO:0000256" key="1">
    <source>
        <dbReference type="SAM" id="MobiDB-lite"/>
    </source>
</evidence>
<dbReference type="InterPro" id="IPR006076">
    <property type="entry name" value="FAD-dep_OxRdtase"/>
</dbReference>
<organism evidence="3 4">
    <name type="scientific">Cyphellophora attinorum</name>
    <dbReference type="NCBI Taxonomy" id="1664694"/>
    <lineage>
        <taxon>Eukaryota</taxon>
        <taxon>Fungi</taxon>
        <taxon>Dikarya</taxon>
        <taxon>Ascomycota</taxon>
        <taxon>Pezizomycotina</taxon>
        <taxon>Eurotiomycetes</taxon>
        <taxon>Chaetothyriomycetidae</taxon>
        <taxon>Chaetothyriales</taxon>
        <taxon>Cyphellophoraceae</taxon>
        <taxon>Cyphellophora</taxon>
    </lineage>
</organism>
<feature type="domain" description="FAD dependent oxidoreductase" evidence="2">
    <location>
        <begin position="4"/>
        <end position="438"/>
    </location>
</feature>
<accession>A0A0N1P1D3</accession>
<dbReference type="GO" id="GO:0005829">
    <property type="term" value="C:cytosol"/>
    <property type="evidence" value="ECO:0007669"/>
    <property type="project" value="GOC"/>
</dbReference>
<dbReference type="PANTHER" id="PTHR13847">
    <property type="entry name" value="SARCOSINE DEHYDROGENASE-RELATED"/>
    <property type="match status" value="1"/>
</dbReference>
<keyword evidence="4" id="KW-1185">Reference proteome</keyword>
<dbReference type="VEuPathDB" id="FungiDB:AB675_6532"/>
<dbReference type="GO" id="GO:0042147">
    <property type="term" value="P:retrograde transport, endosome to Golgi"/>
    <property type="evidence" value="ECO:0007669"/>
    <property type="project" value="TreeGrafter"/>
</dbReference>
<gene>
    <name evidence="3" type="ORF">AB675_6532</name>
</gene>
<dbReference type="EMBL" id="LFJN01000004">
    <property type="protein sequence ID" value="KPI44196.1"/>
    <property type="molecule type" value="Genomic_DNA"/>
</dbReference>
<evidence type="ECO:0000313" key="3">
    <source>
        <dbReference type="EMBL" id="KPI44196.1"/>
    </source>
</evidence>
<dbReference type="GO" id="GO:0005770">
    <property type="term" value="C:late endosome"/>
    <property type="evidence" value="ECO:0007669"/>
    <property type="project" value="TreeGrafter"/>
</dbReference>
<dbReference type="RefSeq" id="XP_018004159.1">
    <property type="nucleotide sequence ID" value="XM_018146832.1"/>
</dbReference>